<organism evidence="1 2">
    <name type="scientific">Prunus yedoensis var. nudiflora</name>
    <dbReference type="NCBI Taxonomy" id="2094558"/>
    <lineage>
        <taxon>Eukaryota</taxon>
        <taxon>Viridiplantae</taxon>
        <taxon>Streptophyta</taxon>
        <taxon>Embryophyta</taxon>
        <taxon>Tracheophyta</taxon>
        <taxon>Spermatophyta</taxon>
        <taxon>Magnoliopsida</taxon>
        <taxon>eudicotyledons</taxon>
        <taxon>Gunneridae</taxon>
        <taxon>Pentapetalae</taxon>
        <taxon>rosids</taxon>
        <taxon>fabids</taxon>
        <taxon>Rosales</taxon>
        <taxon>Rosaceae</taxon>
        <taxon>Amygdaloideae</taxon>
        <taxon>Amygdaleae</taxon>
        <taxon>Prunus</taxon>
    </lineage>
</organism>
<dbReference type="STRING" id="2094558.A0A314XIX8"/>
<dbReference type="AlphaFoldDB" id="A0A314XIX8"/>
<accession>A0A314XIX8</accession>
<protein>
    <submittedName>
        <fullName evidence="1">Protein BREAST CANCER SUSCEPTIBILITY 2 homolog B-like</fullName>
    </submittedName>
</protein>
<evidence type="ECO:0000313" key="2">
    <source>
        <dbReference type="Proteomes" id="UP000250321"/>
    </source>
</evidence>
<keyword evidence="2" id="KW-1185">Reference proteome</keyword>
<comment type="caution">
    <text evidence="1">The sequence shown here is derived from an EMBL/GenBank/DDBJ whole genome shotgun (WGS) entry which is preliminary data.</text>
</comment>
<name>A0A314XIX8_PRUYE</name>
<dbReference type="EMBL" id="PJQY01002376">
    <property type="protein sequence ID" value="PQP94164.1"/>
    <property type="molecule type" value="Genomic_DNA"/>
</dbReference>
<sequence>MSTWQMFADAGNNYRWYPDTPNGAVYPTTTTAHHSDSERQQQLKLSSRLPSMADLLLQGYSKLAEAQTQNQRNGVDVDVGVGMFRNGFGRPVAIKPSSLAKASSLLQTGTGN</sequence>
<reference evidence="1 2" key="1">
    <citation type="submission" date="2018-02" db="EMBL/GenBank/DDBJ databases">
        <title>Draft genome of wild Prunus yedoensis var. nudiflora.</title>
        <authorList>
            <person name="Baek S."/>
            <person name="Kim J.-H."/>
            <person name="Choi K."/>
            <person name="Kim G.-B."/>
            <person name="Cho A."/>
            <person name="Jang H."/>
            <person name="Shin C.-H."/>
            <person name="Yu H.-J."/>
            <person name="Mun J.-H."/>
        </authorList>
    </citation>
    <scope>NUCLEOTIDE SEQUENCE [LARGE SCALE GENOMIC DNA]</scope>
    <source>
        <strain evidence="2">cv. Jeju island</strain>
        <tissue evidence="1">Leaf</tissue>
    </source>
</reference>
<evidence type="ECO:0000313" key="1">
    <source>
        <dbReference type="EMBL" id="PQP94164.1"/>
    </source>
</evidence>
<gene>
    <name evidence="1" type="ORF">Pyn_22895</name>
</gene>
<proteinExistence type="predicted"/>
<dbReference type="Proteomes" id="UP000250321">
    <property type="component" value="Unassembled WGS sequence"/>
</dbReference>